<name>A0A3D8QVX7_9EURO</name>
<reference evidence="2 3" key="1">
    <citation type="journal article" date="2018" name="IMA Fungus">
        <title>IMA Genome-F 9: Draft genome sequence of Annulohypoxylon stygium, Aspergillus mulundensis, Berkeleyomyces basicola (syn. Thielaviopsis basicola), Ceratocystis smalleyi, two Cercospora beticola strains, Coleophoma cylindrospora, Fusarium fracticaudum, Phialophora cf. hyalina, and Morchella septimelata.</title>
        <authorList>
            <person name="Wingfield B.D."/>
            <person name="Bills G.F."/>
            <person name="Dong Y."/>
            <person name="Huang W."/>
            <person name="Nel W.J."/>
            <person name="Swalarsk-Parry B.S."/>
            <person name="Vaghefi N."/>
            <person name="Wilken P.M."/>
            <person name="An Z."/>
            <person name="de Beer Z.W."/>
            <person name="De Vos L."/>
            <person name="Chen L."/>
            <person name="Duong T.A."/>
            <person name="Gao Y."/>
            <person name="Hammerbacher A."/>
            <person name="Kikkert J.R."/>
            <person name="Li Y."/>
            <person name="Li H."/>
            <person name="Li K."/>
            <person name="Li Q."/>
            <person name="Liu X."/>
            <person name="Ma X."/>
            <person name="Naidoo K."/>
            <person name="Pethybridge S.J."/>
            <person name="Sun J."/>
            <person name="Steenkamp E.T."/>
            <person name="van der Nest M.A."/>
            <person name="van Wyk S."/>
            <person name="Wingfield M.J."/>
            <person name="Xiong C."/>
            <person name="Yue Q."/>
            <person name="Zhang X."/>
        </authorList>
    </citation>
    <scope>NUCLEOTIDE SEQUENCE [LARGE SCALE GENOMIC DNA]</scope>
    <source>
        <strain evidence="2 3">DSM 5745</strain>
    </source>
</reference>
<proteinExistence type="predicted"/>
<evidence type="ECO:0000256" key="1">
    <source>
        <dbReference type="SAM" id="MobiDB-lite"/>
    </source>
</evidence>
<sequence>MLFTLMSSCTSSGVMKATYALVRHHAFWPHRHGGLGVDEPVTTQGTKGVISLMVVFGKTALCDCAITSRLGFAINVCFNFAVNFSGPYLVFEDGAGLESRVGFIFGAVAFLQRPDAGTGRLLFSNGVRLRDFGKAEASRMLDGGAGGSKDNDIEACSAKASVPP</sequence>
<keyword evidence="3" id="KW-1185">Reference proteome</keyword>
<evidence type="ECO:0000313" key="3">
    <source>
        <dbReference type="Proteomes" id="UP000256690"/>
    </source>
</evidence>
<protein>
    <submittedName>
        <fullName evidence="2">Uncharacterized protein</fullName>
    </submittedName>
</protein>
<dbReference type="Proteomes" id="UP000256690">
    <property type="component" value="Unassembled WGS sequence"/>
</dbReference>
<dbReference type="RefSeq" id="XP_026600028.1">
    <property type="nucleotide sequence ID" value="XM_026751680.1"/>
</dbReference>
<organism evidence="2 3">
    <name type="scientific">Aspergillus mulundensis</name>
    <dbReference type="NCBI Taxonomy" id="1810919"/>
    <lineage>
        <taxon>Eukaryota</taxon>
        <taxon>Fungi</taxon>
        <taxon>Dikarya</taxon>
        <taxon>Ascomycota</taxon>
        <taxon>Pezizomycotina</taxon>
        <taxon>Eurotiomycetes</taxon>
        <taxon>Eurotiomycetidae</taxon>
        <taxon>Eurotiales</taxon>
        <taxon>Aspergillaceae</taxon>
        <taxon>Aspergillus</taxon>
        <taxon>Aspergillus subgen. Nidulantes</taxon>
    </lineage>
</organism>
<dbReference type="EMBL" id="PVWQ01000013">
    <property type="protein sequence ID" value="RDW65925.1"/>
    <property type="molecule type" value="Genomic_DNA"/>
</dbReference>
<dbReference type="GeneID" id="38120034"/>
<dbReference type="AlphaFoldDB" id="A0A3D8QVX7"/>
<gene>
    <name evidence="2" type="ORF">DSM5745_09664</name>
</gene>
<dbReference type="OrthoDB" id="6612291at2759"/>
<feature type="region of interest" description="Disordered" evidence="1">
    <location>
        <begin position="143"/>
        <end position="164"/>
    </location>
</feature>
<evidence type="ECO:0000313" key="2">
    <source>
        <dbReference type="EMBL" id="RDW65925.1"/>
    </source>
</evidence>
<accession>A0A3D8QVX7</accession>
<comment type="caution">
    <text evidence="2">The sequence shown here is derived from an EMBL/GenBank/DDBJ whole genome shotgun (WGS) entry which is preliminary data.</text>
</comment>